<sequence length="323" mass="34263">MPIFVAGHLTRQPGADLRTVTFALVDVATTGPDPEQGARICEVAVVRMRGDGVVLDEYATLVDPGASIADAESEMDLAPAPTFAEIADDLLARLSDAIVVGHSLEFVDRFLGAELDRLDLRLPPVPGLCALVTCRVHLDREEYALTEVANLLTGEWPSGLPSALGLARAMAGTLATLVGAAPEPLSWRGLAPVPLPAQPRGTSVTPRVVGLRKGSEGWLATLTARLPYTVDPPRPRPDGLRDYRALLARALTDGRIVGGEAADLAALAGRAGLTQSTAWQVHEEFLVVSRAHAEADGVVTATELRELQRAAKELGTTYLIRDL</sequence>
<dbReference type="EMBL" id="SMKE01000136">
    <property type="protein sequence ID" value="TDB99916.1"/>
    <property type="molecule type" value="Genomic_DNA"/>
</dbReference>
<dbReference type="Pfam" id="PF00929">
    <property type="entry name" value="RNase_T"/>
    <property type="match status" value="1"/>
</dbReference>
<evidence type="ECO:0000313" key="3">
    <source>
        <dbReference type="Proteomes" id="UP000295626"/>
    </source>
</evidence>
<organism evidence="2 3">
    <name type="scientific">Micromonospora fluostatini</name>
    <dbReference type="NCBI Taxonomy" id="1629071"/>
    <lineage>
        <taxon>Bacteria</taxon>
        <taxon>Bacillati</taxon>
        <taxon>Actinomycetota</taxon>
        <taxon>Actinomycetes</taxon>
        <taxon>Micromonosporales</taxon>
        <taxon>Micromonosporaceae</taxon>
        <taxon>Micromonospora</taxon>
    </lineage>
</organism>
<dbReference type="SUPFAM" id="SSF53098">
    <property type="entry name" value="Ribonuclease H-like"/>
    <property type="match status" value="1"/>
</dbReference>
<dbReference type="SMART" id="SM00479">
    <property type="entry name" value="EXOIII"/>
    <property type="match status" value="1"/>
</dbReference>
<evidence type="ECO:0000259" key="1">
    <source>
        <dbReference type="SMART" id="SM00479"/>
    </source>
</evidence>
<evidence type="ECO:0000313" key="2">
    <source>
        <dbReference type="EMBL" id="TDB99916.1"/>
    </source>
</evidence>
<feature type="domain" description="Exonuclease" evidence="1">
    <location>
        <begin position="21"/>
        <end position="183"/>
    </location>
</feature>
<dbReference type="InterPro" id="IPR013520">
    <property type="entry name" value="Ribonucl_H"/>
</dbReference>
<dbReference type="PANTHER" id="PTHR30231:SF41">
    <property type="entry name" value="DNA POLYMERASE III SUBUNIT EPSILON"/>
    <property type="match status" value="1"/>
</dbReference>
<accession>A0ABY2DLK6</accession>
<dbReference type="Gene3D" id="3.30.420.10">
    <property type="entry name" value="Ribonuclease H-like superfamily/Ribonuclease H"/>
    <property type="match status" value="1"/>
</dbReference>
<feature type="non-terminal residue" evidence="2">
    <location>
        <position position="323"/>
    </location>
</feature>
<keyword evidence="2" id="KW-0378">Hydrolase</keyword>
<gene>
    <name evidence="2" type="ORF">E1091_05955</name>
</gene>
<reference evidence="2 3" key="1">
    <citation type="submission" date="2019-02" db="EMBL/GenBank/DDBJ databases">
        <title>Draft genome sequences of novel Actinobacteria.</title>
        <authorList>
            <person name="Sahin N."/>
            <person name="Ay H."/>
            <person name="Saygin H."/>
        </authorList>
    </citation>
    <scope>NUCLEOTIDE SEQUENCE [LARGE SCALE GENOMIC DNA]</scope>
    <source>
        <strain evidence="2 3">JCM 30529</strain>
    </source>
</reference>
<dbReference type="Proteomes" id="UP000295626">
    <property type="component" value="Unassembled WGS sequence"/>
</dbReference>
<dbReference type="InterPro" id="IPR012337">
    <property type="entry name" value="RNaseH-like_sf"/>
</dbReference>
<dbReference type="CDD" id="cd06127">
    <property type="entry name" value="DEDDh"/>
    <property type="match status" value="1"/>
</dbReference>
<proteinExistence type="predicted"/>
<comment type="caution">
    <text evidence="2">The sequence shown here is derived from an EMBL/GenBank/DDBJ whole genome shotgun (WGS) entry which is preliminary data.</text>
</comment>
<keyword evidence="3" id="KW-1185">Reference proteome</keyword>
<keyword evidence="2" id="KW-0269">Exonuclease</keyword>
<name>A0ABY2DLK6_9ACTN</name>
<dbReference type="GO" id="GO:0004527">
    <property type="term" value="F:exonuclease activity"/>
    <property type="evidence" value="ECO:0007669"/>
    <property type="project" value="UniProtKB-KW"/>
</dbReference>
<keyword evidence="2" id="KW-0540">Nuclease</keyword>
<dbReference type="PANTHER" id="PTHR30231">
    <property type="entry name" value="DNA POLYMERASE III SUBUNIT EPSILON"/>
    <property type="match status" value="1"/>
</dbReference>
<dbReference type="InterPro" id="IPR036397">
    <property type="entry name" value="RNaseH_sf"/>
</dbReference>
<protein>
    <submittedName>
        <fullName evidence="2">3'-5' exonuclease</fullName>
    </submittedName>
</protein>